<reference evidence="1 2" key="1">
    <citation type="submission" date="2017-10" db="EMBL/GenBank/DDBJ databases">
        <title>The draft genome sequence of Lewinella nigricans NBRC 102662.</title>
        <authorList>
            <person name="Wang K."/>
        </authorList>
    </citation>
    <scope>NUCLEOTIDE SEQUENCE [LARGE SCALE GENOMIC DNA]</scope>
    <source>
        <strain evidence="1 2">NBRC 102662</strain>
    </source>
</reference>
<comment type="caution">
    <text evidence="1">The sequence shown here is derived from an EMBL/GenBank/DDBJ whole genome shotgun (WGS) entry which is preliminary data.</text>
</comment>
<evidence type="ECO:0000313" key="2">
    <source>
        <dbReference type="Proteomes" id="UP000223913"/>
    </source>
</evidence>
<dbReference type="EMBL" id="PDUD01000027">
    <property type="protein sequence ID" value="PHN04035.1"/>
    <property type="molecule type" value="Genomic_DNA"/>
</dbReference>
<keyword evidence="2" id="KW-1185">Reference proteome</keyword>
<name>A0A2D0N6A8_FLAN2</name>
<evidence type="ECO:0000313" key="1">
    <source>
        <dbReference type="EMBL" id="PHN04035.1"/>
    </source>
</evidence>
<gene>
    <name evidence="1" type="ORF">CRP01_22780</name>
</gene>
<proteinExistence type="predicted"/>
<organism evidence="1 2">
    <name type="scientific">Flavilitoribacter nigricans (strain ATCC 23147 / DSM 23189 / NBRC 102662 / NCIMB 1420 / SS-2)</name>
    <name type="common">Lewinella nigricans</name>
    <dbReference type="NCBI Taxonomy" id="1122177"/>
    <lineage>
        <taxon>Bacteria</taxon>
        <taxon>Pseudomonadati</taxon>
        <taxon>Bacteroidota</taxon>
        <taxon>Saprospiria</taxon>
        <taxon>Saprospirales</taxon>
        <taxon>Lewinellaceae</taxon>
        <taxon>Flavilitoribacter</taxon>
    </lineage>
</organism>
<feature type="non-terminal residue" evidence="1">
    <location>
        <position position="68"/>
    </location>
</feature>
<protein>
    <submittedName>
        <fullName evidence="1">Uncharacterized protein</fullName>
    </submittedName>
</protein>
<sequence>MRVGINIRVGKIDRGRIFNYRLPEFWVARLCAERAEEYFLENSSGRVVRGGDFDFIFYVGGGRGQVRG</sequence>
<dbReference type="RefSeq" id="WP_222845797.1">
    <property type="nucleotide sequence ID" value="NZ_PDUD01000027.1"/>
</dbReference>
<dbReference type="AlphaFoldDB" id="A0A2D0N6A8"/>
<dbReference type="Proteomes" id="UP000223913">
    <property type="component" value="Unassembled WGS sequence"/>
</dbReference>
<accession>A0A2D0N6A8</accession>